<evidence type="ECO:0000313" key="1">
    <source>
        <dbReference type="EMBL" id="GBN94662.1"/>
    </source>
</evidence>
<accession>A0A4Y2T232</accession>
<organism evidence="1 2">
    <name type="scientific">Araneus ventricosus</name>
    <name type="common">Orbweaver spider</name>
    <name type="synonym">Epeira ventricosa</name>
    <dbReference type="NCBI Taxonomy" id="182803"/>
    <lineage>
        <taxon>Eukaryota</taxon>
        <taxon>Metazoa</taxon>
        <taxon>Ecdysozoa</taxon>
        <taxon>Arthropoda</taxon>
        <taxon>Chelicerata</taxon>
        <taxon>Arachnida</taxon>
        <taxon>Araneae</taxon>
        <taxon>Araneomorphae</taxon>
        <taxon>Entelegynae</taxon>
        <taxon>Araneoidea</taxon>
        <taxon>Araneidae</taxon>
        <taxon>Araneus</taxon>
    </lineage>
</organism>
<sequence>MLLLTRTDMSHQAAPPFGSRIMSPSRRRVLQVAHADVFPSGGAYCRWLALNASHPGGAYYWWLALICPLQAARTSYYGTPRPWSWETGHCQDRAARVPTGSSLLLCPHQTARTAGGSLLLCPIGGGAYWVARTVLIPIRRRVLVISPV</sequence>
<gene>
    <name evidence="1" type="ORF">AVEN_119263_1</name>
</gene>
<dbReference type="AlphaFoldDB" id="A0A4Y2T232"/>
<keyword evidence="2" id="KW-1185">Reference proteome</keyword>
<comment type="caution">
    <text evidence="1">The sequence shown here is derived from an EMBL/GenBank/DDBJ whole genome shotgun (WGS) entry which is preliminary data.</text>
</comment>
<evidence type="ECO:0000313" key="2">
    <source>
        <dbReference type="Proteomes" id="UP000499080"/>
    </source>
</evidence>
<reference evidence="1 2" key="1">
    <citation type="journal article" date="2019" name="Sci. Rep.">
        <title>Orb-weaving spider Araneus ventricosus genome elucidates the spidroin gene catalogue.</title>
        <authorList>
            <person name="Kono N."/>
            <person name="Nakamura H."/>
            <person name="Ohtoshi R."/>
            <person name="Moran D.A.P."/>
            <person name="Shinohara A."/>
            <person name="Yoshida Y."/>
            <person name="Fujiwara M."/>
            <person name="Mori M."/>
            <person name="Tomita M."/>
            <person name="Arakawa K."/>
        </authorList>
    </citation>
    <scope>NUCLEOTIDE SEQUENCE [LARGE SCALE GENOMIC DNA]</scope>
</reference>
<proteinExistence type="predicted"/>
<name>A0A4Y2T232_ARAVE</name>
<dbReference type="EMBL" id="BGPR01025606">
    <property type="protein sequence ID" value="GBN94662.1"/>
    <property type="molecule type" value="Genomic_DNA"/>
</dbReference>
<protein>
    <submittedName>
        <fullName evidence="1">Uncharacterized protein</fullName>
    </submittedName>
</protein>
<dbReference type="Proteomes" id="UP000499080">
    <property type="component" value="Unassembled WGS sequence"/>
</dbReference>